<dbReference type="OrthoDB" id="3261436at2759"/>
<evidence type="ECO:0000259" key="3">
    <source>
        <dbReference type="Pfam" id="PF18803"/>
    </source>
</evidence>
<dbReference type="Pfam" id="PF18758">
    <property type="entry name" value="KDZ"/>
    <property type="match status" value="1"/>
</dbReference>
<dbReference type="STRING" id="1314776.A0A166DLZ3"/>
<accession>A0A166DLZ3</accession>
<dbReference type="Pfam" id="PF18803">
    <property type="entry name" value="CxC2"/>
    <property type="match status" value="1"/>
</dbReference>
<keyword evidence="2" id="KW-0472">Membrane</keyword>
<feature type="compositionally biased region" description="Low complexity" evidence="1">
    <location>
        <begin position="1065"/>
        <end position="1077"/>
    </location>
</feature>
<proteinExistence type="predicted"/>
<dbReference type="EMBL" id="KV428059">
    <property type="protein sequence ID" value="KZT38672.1"/>
    <property type="molecule type" value="Genomic_DNA"/>
</dbReference>
<evidence type="ECO:0000313" key="4">
    <source>
        <dbReference type="EMBL" id="KZT38672.1"/>
    </source>
</evidence>
<evidence type="ECO:0000256" key="1">
    <source>
        <dbReference type="SAM" id="MobiDB-lite"/>
    </source>
</evidence>
<reference evidence="4 5" key="1">
    <citation type="journal article" date="2016" name="Mol. Biol. Evol.">
        <title>Comparative Genomics of Early-Diverging Mushroom-Forming Fungi Provides Insights into the Origins of Lignocellulose Decay Capabilities.</title>
        <authorList>
            <person name="Nagy L.G."/>
            <person name="Riley R."/>
            <person name="Tritt A."/>
            <person name="Adam C."/>
            <person name="Daum C."/>
            <person name="Floudas D."/>
            <person name="Sun H."/>
            <person name="Yadav J.S."/>
            <person name="Pangilinan J."/>
            <person name="Larsson K.H."/>
            <person name="Matsuura K."/>
            <person name="Barry K."/>
            <person name="Labutti K."/>
            <person name="Kuo R."/>
            <person name="Ohm R.A."/>
            <person name="Bhattacharya S.S."/>
            <person name="Shirouzu T."/>
            <person name="Yoshinaga Y."/>
            <person name="Martin F.M."/>
            <person name="Grigoriev I.V."/>
            <person name="Hibbett D.S."/>
        </authorList>
    </citation>
    <scope>NUCLEOTIDE SEQUENCE [LARGE SCALE GENOMIC DNA]</scope>
    <source>
        <strain evidence="4 5">HHB10207 ss-3</strain>
    </source>
</reference>
<feature type="compositionally biased region" description="Acidic residues" evidence="1">
    <location>
        <begin position="1103"/>
        <end position="1121"/>
    </location>
</feature>
<organism evidence="4 5">
    <name type="scientific">Sistotremastrum suecicum HHB10207 ss-3</name>
    <dbReference type="NCBI Taxonomy" id="1314776"/>
    <lineage>
        <taxon>Eukaryota</taxon>
        <taxon>Fungi</taxon>
        <taxon>Dikarya</taxon>
        <taxon>Basidiomycota</taxon>
        <taxon>Agaricomycotina</taxon>
        <taxon>Agaricomycetes</taxon>
        <taxon>Sistotremastrales</taxon>
        <taxon>Sistotremastraceae</taxon>
        <taxon>Sistotremastrum</taxon>
    </lineage>
</organism>
<dbReference type="Proteomes" id="UP000076798">
    <property type="component" value="Unassembled WGS sequence"/>
</dbReference>
<dbReference type="AlphaFoldDB" id="A0A166DLZ3"/>
<evidence type="ECO:0000256" key="2">
    <source>
        <dbReference type="SAM" id="Phobius"/>
    </source>
</evidence>
<feature type="transmembrane region" description="Helical" evidence="2">
    <location>
        <begin position="491"/>
        <end position="516"/>
    </location>
</feature>
<sequence length="1121" mass="126066">MPAHRHKKGSVAIRVADAIEESDSSVPTIVRSRVVHRSVNTSARQSVRNRVHVDTNPYPVPQLESHGVESADPLHGVDDASTLPFHEDDAGDNQNWETTRTSPEVLDGHTRHYKKKSWRVRPIIKWREHRASYMDEMLRLDGWFYDSLVCSGGCADLIASHRCLDCFHAKPRCEGCMLKEHQQHPLHVIEKWNGSFWQRSSLASLGLIINLGHSGMSCPDADSAPRSMTVIHVNGVHRVYVKFCCCYTTPEGFLPRNQLLRCRWYPASLERPKTVVTFDALDLFHQCTTQGKISAYDFYTSVRQRSCNTGVEESATRYKEFSFISRCYRHLLMLKRGGIGHMGGSAFSIEDGALAFDCPSCPHPGKNLPDGWEDAAPAMKFLYCLFLAIDANFRLMNKNKGTGDDVCLSGGSAYFVEETRYQQSIATLGAPIEKSACGSTFQALARANTRADKAYPVTGVGGVVCARSGLVRPNGVGDLQKGERYVNMDHIILSTLIGTILTTIAFSYNICCQWSVNFADRMKKFPPFMWLNLLVITILYYIPKFHLPAHGSKCLSKYSFNLREGSARTDGEEVERNWSMSNEIAPSTLEMTPENRRDTLNDIFHAKNWRKITNLGSSLLVKLSNAIPARDQHNAIYNEFTATFPEKSISEWTAWVLKWDVDPDSCDDPYQAIHKSATLTDVRRELASEDSREASGGSTAYATLTPSTFLVLGLEVEDSHVALLAKSSQASNPTHAALLEEKRAALQQRLKKWREAQQSFMPGANDIIEALPSEDRPESASLLFPHNLPKPQQIPACVPNLAKKELRLRKAQADTALSEIRRLLRIRSSLRGSQKSISGQRALTRSHATLDTFNQKIDSNVSRYRIARTAILALESDASLTSSYKQLLSEDVRGPGRDDFFFDAPNSAARRRAEALGEGAFTPSWIWLSGDSGKDADAATVEFDEAMRIEWLRTRARARRWSEQVDLVVEEMRRTLKYMDWKAKWWRDRKALREEQRKEYKSGLDAYAEKQARVWESMGIRFAGLWRGVHEAADIPRSWSSHHLSAPYILTRRKPLVIVRAAPTAAAPSITPADPATYIPPRTESREEAAGSAGEDNIYQHSDDEDDFEDDEDDEDDGDFD</sequence>
<protein>
    <recommendedName>
        <fullName evidence="3">CxC2-like cysteine cluster KDZ transposase-associated domain-containing protein</fullName>
    </recommendedName>
</protein>
<dbReference type="InterPro" id="IPR040521">
    <property type="entry name" value="KDZ"/>
</dbReference>
<name>A0A166DLZ3_9AGAM</name>
<feature type="domain" description="CxC2-like cysteine cluster KDZ transposase-associated" evidence="3">
    <location>
        <begin position="202"/>
        <end position="310"/>
    </location>
</feature>
<keyword evidence="2" id="KW-0812">Transmembrane</keyword>
<keyword evidence="5" id="KW-1185">Reference proteome</keyword>
<feature type="transmembrane region" description="Helical" evidence="2">
    <location>
        <begin position="528"/>
        <end position="547"/>
    </location>
</feature>
<dbReference type="InterPro" id="IPR041457">
    <property type="entry name" value="CxC2_KDZ-assoc"/>
</dbReference>
<keyword evidence="2" id="KW-1133">Transmembrane helix</keyword>
<evidence type="ECO:0000313" key="5">
    <source>
        <dbReference type="Proteomes" id="UP000076798"/>
    </source>
</evidence>
<gene>
    <name evidence="4" type="ORF">SISSUDRAFT_1061820</name>
</gene>
<feature type="region of interest" description="Disordered" evidence="1">
    <location>
        <begin position="1065"/>
        <end position="1121"/>
    </location>
</feature>